<evidence type="ECO:0000256" key="2">
    <source>
        <dbReference type="PROSITE-ProRule" id="PRU00094"/>
    </source>
</evidence>
<reference evidence="6" key="1">
    <citation type="submission" date="2017-02" db="UniProtKB">
        <authorList>
            <consortium name="WormBaseParasite"/>
        </authorList>
    </citation>
    <scope>IDENTIFICATION</scope>
</reference>
<dbReference type="InterPro" id="IPR013088">
    <property type="entry name" value="Znf_NHR/GATA"/>
</dbReference>
<organism evidence="6">
    <name type="scientific">Taenia asiatica</name>
    <name type="common">Asian tapeworm</name>
    <dbReference type="NCBI Taxonomy" id="60517"/>
    <lineage>
        <taxon>Eukaryota</taxon>
        <taxon>Metazoa</taxon>
        <taxon>Spiralia</taxon>
        <taxon>Lophotrochozoa</taxon>
        <taxon>Platyhelminthes</taxon>
        <taxon>Cestoda</taxon>
        <taxon>Eucestoda</taxon>
        <taxon>Cyclophyllidea</taxon>
        <taxon>Taeniidae</taxon>
        <taxon>Taenia</taxon>
    </lineage>
</organism>
<dbReference type="EMBL" id="UYRS01018335">
    <property type="protein sequence ID" value="VDK33082.1"/>
    <property type="molecule type" value="Genomic_DNA"/>
</dbReference>
<evidence type="ECO:0000259" key="3">
    <source>
        <dbReference type="PROSITE" id="PS50114"/>
    </source>
</evidence>
<dbReference type="InterPro" id="IPR000679">
    <property type="entry name" value="Znf_GATA"/>
</dbReference>
<evidence type="ECO:0000313" key="4">
    <source>
        <dbReference type="EMBL" id="VDK33082.1"/>
    </source>
</evidence>
<keyword evidence="1" id="KW-0539">Nucleus</keyword>
<dbReference type="AlphaFoldDB" id="A0A0R3W2Y2"/>
<keyword evidence="2" id="KW-0479">Metal-binding</keyword>
<dbReference type="GO" id="GO:0006355">
    <property type="term" value="P:regulation of DNA-templated transcription"/>
    <property type="evidence" value="ECO:0007669"/>
    <property type="project" value="InterPro"/>
</dbReference>
<feature type="domain" description="GATA-type" evidence="3">
    <location>
        <begin position="1"/>
        <end position="27"/>
    </location>
</feature>
<sequence>MECVNCGCIDSGAWTFDGVGNYLCGYCQYHRNRLIQHASIVPCPSNPSIPTTATRDCMVQPVKRSRRTLPCQRPMAMRKDSIQTRKRRCAKKLRSGRNRLQQQQHQRHEPSCTDILGKEQHYNYDCDASQFDSLWNNFPPKVLQPSQQAVLSPVLQPDFVYFSCPPVECTATSW</sequence>
<keyword evidence="5" id="KW-1185">Reference proteome</keyword>
<dbReference type="OrthoDB" id="515401at2759"/>
<keyword evidence="2" id="KW-0862">Zinc</keyword>
<dbReference type="PROSITE" id="PS50114">
    <property type="entry name" value="GATA_ZN_FINGER_2"/>
    <property type="match status" value="1"/>
</dbReference>
<proteinExistence type="predicted"/>
<protein>
    <submittedName>
        <fullName evidence="6">GATA-type domain-containing protein</fullName>
    </submittedName>
</protein>
<dbReference type="WBParaSite" id="TASK_0000422501-mRNA-1">
    <property type="protein sequence ID" value="TASK_0000422501-mRNA-1"/>
    <property type="gene ID" value="TASK_0000422501"/>
</dbReference>
<dbReference type="GO" id="GO:0043565">
    <property type="term" value="F:sequence-specific DNA binding"/>
    <property type="evidence" value="ECO:0007669"/>
    <property type="project" value="InterPro"/>
</dbReference>
<dbReference type="Gene3D" id="3.30.50.10">
    <property type="entry name" value="Erythroid Transcription Factor GATA-1, subunit A"/>
    <property type="match status" value="1"/>
</dbReference>
<evidence type="ECO:0000313" key="5">
    <source>
        <dbReference type="Proteomes" id="UP000282613"/>
    </source>
</evidence>
<evidence type="ECO:0000313" key="6">
    <source>
        <dbReference type="WBParaSite" id="TASK_0000422501-mRNA-1"/>
    </source>
</evidence>
<dbReference type="GO" id="GO:0008270">
    <property type="term" value="F:zinc ion binding"/>
    <property type="evidence" value="ECO:0007669"/>
    <property type="project" value="UniProtKB-KW"/>
</dbReference>
<evidence type="ECO:0000256" key="1">
    <source>
        <dbReference type="ARBA" id="ARBA00023242"/>
    </source>
</evidence>
<accession>A0A0R3W2Y2</accession>
<keyword evidence="2" id="KW-0863">Zinc-finger</keyword>
<gene>
    <name evidence="4" type="ORF">TASK_LOCUS4226</name>
</gene>
<name>A0A0R3W2Y2_TAEAS</name>
<dbReference type="Proteomes" id="UP000282613">
    <property type="component" value="Unassembled WGS sequence"/>
</dbReference>
<reference evidence="4 5" key="2">
    <citation type="submission" date="2018-11" db="EMBL/GenBank/DDBJ databases">
        <authorList>
            <consortium name="Pathogen Informatics"/>
        </authorList>
    </citation>
    <scope>NUCLEOTIDE SEQUENCE [LARGE SCALE GENOMIC DNA]</scope>
</reference>
<dbReference type="STRING" id="60517.A0A0R3W2Y2"/>